<dbReference type="GO" id="GO:0015938">
    <property type="term" value="P:coenzyme A catabolic process"/>
    <property type="evidence" value="ECO:0007669"/>
    <property type="project" value="TreeGrafter"/>
</dbReference>
<keyword evidence="3" id="KW-0479">Metal-binding</keyword>
<accession>A0A7D9CZZ7</accession>
<dbReference type="InterPro" id="IPR000086">
    <property type="entry name" value="NUDIX_hydrolase_dom"/>
</dbReference>
<comment type="cofactor">
    <cofactor evidence="1">
        <name>Mn(2+)</name>
        <dbReference type="ChEBI" id="CHEBI:29035"/>
    </cofactor>
</comment>
<evidence type="ECO:0000256" key="4">
    <source>
        <dbReference type="ARBA" id="ARBA00022801"/>
    </source>
</evidence>
<evidence type="ECO:0000256" key="1">
    <source>
        <dbReference type="ARBA" id="ARBA00001936"/>
    </source>
</evidence>
<comment type="cofactor">
    <cofactor evidence="2">
        <name>Mg(2+)</name>
        <dbReference type="ChEBI" id="CHEBI:18420"/>
    </cofactor>
</comment>
<keyword evidence="5" id="KW-0460">Magnesium</keyword>
<name>A0A7D9CZZ7_DEKBR</name>
<evidence type="ECO:0000313" key="7">
    <source>
        <dbReference type="EMBL" id="VUG19997.1"/>
    </source>
</evidence>
<dbReference type="InterPro" id="IPR045121">
    <property type="entry name" value="CoAse"/>
</dbReference>
<protein>
    <submittedName>
        <fullName evidence="7">DEBR0S6_05314g1_1</fullName>
    </submittedName>
</protein>
<dbReference type="PROSITE" id="PS51462">
    <property type="entry name" value="NUDIX"/>
    <property type="match status" value="1"/>
</dbReference>
<keyword evidence="6" id="KW-0464">Manganese</keyword>
<dbReference type="InterPro" id="IPR015797">
    <property type="entry name" value="NUDIX_hydrolase-like_dom_sf"/>
</dbReference>
<evidence type="ECO:0000256" key="6">
    <source>
        <dbReference type="ARBA" id="ARBA00023211"/>
    </source>
</evidence>
<dbReference type="Pfam" id="PF00293">
    <property type="entry name" value="NUDIX"/>
    <property type="match status" value="1"/>
</dbReference>
<dbReference type="AlphaFoldDB" id="A0A7D9CZZ7"/>
<proteinExistence type="predicted"/>
<dbReference type="Gene3D" id="3.90.79.10">
    <property type="entry name" value="Nucleoside Triphosphate Pyrophosphohydrolase"/>
    <property type="match status" value="1"/>
</dbReference>
<gene>
    <name evidence="7" type="ORF">DEBR0S6_05314G</name>
</gene>
<evidence type="ECO:0000256" key="2">
    <source>
        <dbReference type="ARBA" id="ARBA00001946"/>
    </source>
</evidence>
<keyword evidence="8" id="KW-1185">Reference proteome</keyword>
<keyword evidence="4" id="KW-0378">Hydrolase</keyword>
<sequence length="381" mass="44139">MTLELRPQGVFKRLSDLAADKFGLLSRRDLRPPRFYYDQVVANHNHMEPLLRTIRSFKMDSQYLVNLLNYKPRFYGGQAGVSAWYKLPASRRSAVLVLLFMGKSGELRVILTKRSRKLRHFSGHISFPGGKVEDELESPMQCARRETEEEIGISRHNETLRKLYDCEIREMKVLPSYMAGTLLAVAPCVGFLHWDDRKLNFVEEQSLDSLRLNPGESASVFSVPLRDFIQPRPTGLPLLECVKQSHTRVKWGNMPWDLRRFIFPTFSEQEVSWLSDVEDLSPPSSEDDHRESGKTRMATRNCWGLTANILHDLAEIVYMNEQTKVIGHEDMIWASYQNGQMKQKQRSAFEKGLIKNLPGYTFDEYLGHEEFAKLKQTYGER</sequence>
<reference evidence="7 8" key="1">
    <citation type="submission" date="2019-07" db="EMBL/GenBank/DDBJ databases">
        <authorList>
            <person name="Friedrich A."/>
            <person name="Schacherer J."/>
        </authorList>
    </citation>
    <scope>NUCLEOTIDE SEQUENCE [LARGE SCALE GENOMIC DNA]</scope>
</reference>
<organism evidence="7 8">
    <name type="scientific">Dekkera bruxellensis</name>
    <name type="common">Brettanomyces custersii</name>
    <dbReference type="NCBI Taxonomy" id="5007"/>
    <lineage>
        <taxon>Eukaryota</taxon>
        <taxon>Fungi</taxon>
        <taxon>Dikarya</taxon>
        <taxon>Ascomycota</taxon>
        <taxon>Saccharomycotina</taxon>
        <taxon>Pichiomycetes</taxon>
        <taxon>Pichiales</taxon>
        <taxon>Pichiaceae</taxon>
        <taxon>Brettanomyces</taxon>
    </lineage>
</organism>
<dbReference type="SUPFAM" id="SSF55811">
    <property type="entry name" value="Nudix"/>
    <property type="match status" value="1"/>
</dbReference>
<dbReference type="CDD" id="cd03426">
    <property type="entry name" value="NUDIX_CoAse_Nudt7"/>
    <property type="match status" value="1"/>
</dbReference>
<dbReference type="Proteomes" id="UP000478008">
    <property type="component" value="Unassembled WGS sequence"/>
</dbReference>
<dbReference type="GO" id="GO:0010945">
    <property type="term" value="F:coenzyme A diphosphatase activity"/>
    <property type="evidence" value="ECO:0007669"/>
    <property type="project" value="InterPro"/>
</dbReference>
<dbReference type="GO" id="GO:0046872">
    <property type="term" value="F:metal ion binding"/>
    <property type="evidence" value="ECO:0007669"/>
    <property type="project" value="UniProtKB-KW"/>
</dbReference>
<evidence type="ECO:0000313" key="8">
    <source>
        <dbReference type="Proteomes" id="UP000478008"/>
    </source>
</evidence>
<dbReference type="PANTHER" id="PTHR12992:SF24">
    <property type="entry name" value="PEROXISOMAL COENZYME A DIPHOSPHATASE NUDT7"/>
    <property type="match status" value="1"/>
</dbReference>
<dbReference type="EMBL" id="CABFWN010000006">
    <property type="protein sequence ID" value="VUG19997.1"/>
    <property type="molecule type" value="Genomic_DNA"/>
</dbReference>
<dbReference type="PANTHER" id="PTHR12992">
    <property type="entry name" value="NUDIX HYDROLASE"/>
    <property type="match status" value="1"/>
</dbReference>
<evidence type="ECO:0000256" key="5">
    <source>
        <dbReference type="ARBA" id="ARBA00022842"/>
    </source>
</evidence>
<evidence type="ECO:0000256" key="3">
    <source>
        <dbReference type="ARBA" id="ARBA00022723"/>
    </source>
</evidence>